<dbReference type="InterPro" id="IPR053864">
    <property type="entry name" value="DUF6933"/>
</dbReference>
<accession>A0ABU1B2I9</accession>
<feature type="non-terminal residue" evidence="2">
    <location>
        <position position="168"/>
    </location>
</feature>
<name>A0ABU1B2I9_9BACT</name>
<reference evidence="2 3" key="1">
    <citation type="submission" date="2023-04" db="EMBL/GenBank/DDBJ databases">
        <title>A novel bacteria isolated from coastal sediment.</title>
        <authorList>
            <person name="Liu X.-J."/>
            <person name="Du Z.-J."/>
        </authorList>
    </citation>
    <scope>NUCLEOTIDE SEQUENCE [LARGE SCALE GENOMIC DNA]</scope>
    <source>
        <strain evidence="2 3">SDUM461003</strain>
    </source>
</reference>
<dbReference type="RefSeq" id="WP_308952729.1">
    <property type="nucleotide sequence ID" value="NZ_JARXHW010000190.1"/>
</dbReference>
<comment type="caution">
    <text evidence="2">The sequence shown here is derived from an EMBL/GenBank/DDBJ whole genome shotgun (WGS) entry which is preliminary data.</text>
</comment>
<dbReference type="Pfam" id="PF22016">
    <property type="entry name" value="DUF6933"/>
    <property type="match status" value="1"/>
</dbReference>
<dbReference type="Proteomes" id="UP001225316">
    <property type="component" value="Unassembled WGS sequence"/>
</dbReference>
<evidence type="ECO:0000313" key="3">
    <source>
        <dbReference type="Proteomes" id="UP001225316"/>
    </source>
</evidence>
<dbReference type="EMBL" id="JARXHW010000190">
    <property type="protein sequence ID" value="MDQ8209810.1"/>
    <property type="molecule type" value="Genomic_DNA"/>
</dbReference>
<feature type="domain" description="DUF6933" evidence="1">
    <location>
        <begin position="19"/>
        <end position="166"/>
    </location>
</feature>
<evidence type="ECO:0000259" key="1">
    <source>
        <dbReference type="Pfam" id="PF22016"/>
    </source>
</evidence>
<sequence length="168" mass="18543">MIAPTDFSDELDLYLYVSAAVQKHLHVGKEAVYSDDTYQLPEDWWSVWRCDLLTSDPKGEQHAVLFTNAATFLSFICHGFSDEFDALVGEFEAIFLGSLKAQGLRLPANASTQTRLIRGNPRRLVGTMKELKGSALAFASGPEGSVTPAEIERRLQHHPCGSLEGTFP</sequence>
<protein>
    <recommendedName>
        <fullName evidence="1">DUF6933 domain-containing protein</fullName>
    </recommendedName>
</protein>
<evidence type="ECO:0000313" key="2">
    <source>
        <dbReference type="EMBL" id="MDQ8209810.1"/>
    </source>
</evidence>
<organism evidence="2 3">
    <name type="scientific">Thalassobacterium maritimum</name>
    <dbReference type="NCBI Taxonomy" id="3041265"/>
    <lineage>
        <taxon>Bacteria</taxon>
        <taxon>Pseudomonadati</taxon>
        <taxon>Verrucomicrobiota</taxon>
        <taxon>Opitutia</taxon>
        <taxon>Puniceicoccales</taxon>
        <taxon>Coraliomargaritaceae</taxon>
        <taxon>Thalassobacterium</taxon>
    </lineage>
</organism>
<proteinExistence type="predicted"/>
<gene>
    <name evidence="2" type="ORF">QEH52_19985</name>
</gene>
<keyword evidence="3" id="KW-1185">Reference proteome</keyword>